<dbReference type="InterPro" id="IPR050980">
    <property type="entry name" value="2C_sensor_his_kinase"/>
</dbReference>
<dbReference type="InterPro" id="IPR005467">
    <property type="entry name" value="His_kinase_dom"/>
</dbReference>
<evidence type="ECO:0000313" key="27">
    <source>
        <dbReference type="Proteomes" id="UP000239494"/>
    </source>
</evidence>
<dbReference type="Gene3D" id="3.30.565.10">
    <property type="entry name" value="Histidine kinase-like ATPase, C-terminal domain"/>
    <property type="match status" value="1"/>
</dbReference>
<evidence type="ECO:0000256" key="2">
    <source>
        <dbReference type="ARBA" id="ARBA00001936"/>
    </source>
</evidence>
<dbReference type="InterPro" id="IPR036097">
    <property type="entry name" value="HisK_dim/P_sf"/>
</dbReference>
<dbReference type="GO" id="GO:0005524">
    <property type="term" value="F:ATP binding"/>
    <property type="evidence" value="ECO:0007669"/>
    <property type="project" value="UniProtKB-KW"/>
</dbReference>
<dbReference type="SUPFAM" id="SSF55874">
    <property type="entry name" value="ATPase domain of HSP90 chaperone/DNA topoisomerase II/histidine kinase"/>
    <property type="match status" value="1"/>
</dbReference>
<feature type="domain" description="Histidine kinase" evidence="24">
    <location>
        <begin position="229"/>
        <end position="427"/>
    </location>
</feature>
<evidence type="ECO:0000256" key="12">
    <source>
        <dbReference type="ARBA" id="ARBA00022801"/>
    </source>
</evidence>
<evidence type="ECO:0000256" key="16">
    <source>
        <dbReference type="ARBA" id="ARBA00022989"/>
    </source>
</evidence>
<dbReference type="PANTHER" id="PTHR44936:SF9">
    <property type="entry name" value="SENSOR PROTEIN CREC"/>
    <property type="match status" value="1"/>
</dbReference>
<dbReference type="Proteomes" id="UP000239494">
    <property type="component" value="Unassembled WGS sequence"/>
</dbReference>
<organism evidence="26 27">
    <name type="scientific">Umezawaea tangerina</name>
    <dbReference type="NCBI Taxonomy" id="84725"/>
    <lineage>
        <taxon>Bacteria</taxon>
        <taxon>Bacillati</taxon>
        <taxon>Actinomycetota</taxon>
        <taxon>Actinomycetes</taxon>
        <taxon>Pseudonocardiales</taxon>
        <taxon>Pseudonocardiaceae</taxon>
        <taxon>Umezawaea</taxon>
    </lineage>
</organism>
<keyword evidence="8" id="KW-0808">Transferase</keyword>
<comment type="subcellular location">
    <subcellularLocation>
        <location evidence="4">Cell membrane</location>
        <topology evidence="4">Multi-pass membrane protein</topology>
    </subcellularLocation>
</comment>
<evidence type="ECO:0000256" key="22">
    <source>
        <dbReference type="ARBA" id="ARBA00041776"/>
    </source>
</evidence>
<dbReference type="PANTHER" id="PTHR44936">
    <property type="entry name" value="SENSOR PROTEIN CREC"/>
    <property type="match status" value="1"/>
</dbReference>
<evidence type="ECO:0000259" key="24">
    <source>
        <dbReference type="PROSITE" id="PS50109"/>
    </source>
</evidence>
<dbReference type="EMBL" id="PVTF01000009">
    <property type="protein sequence ID" value="PRY38095.1"/>
    <property type="molecule type" value="Genomic_DNA"/>
</dbReference>
<sequence length="428" mass="45379">MRRSLALVALAVTSMIALAFLIPLALVVAQLAEDRALADAERQAVALTPVLVITNEPKAIEQALASTQFGGAGRIAVHLPSGQVLGFVKSTPEQLATAKEEGKSFTASVSDGRVYLQPVVLDRGRVAVVEAFIPEADLSRGVESAWLALSGVAIVLVLGSVLVADRLGARVVSAAQALADGARKMEQGDLTARVEPTGPPELVEAGGAFNRMAARIGQLVASEREVLADLSHRLRTPLTALRLDSETLGTDSSANRVRQAVHALEREVNELIRAARRELTDPDSNRCDAALVVQDRLVFWSALADDQQRLWNLRGTEKRAMVGLARSDLAAAMDAVIGNIFRHTPEGTNFVVALFHQAERVVIVIEDAGPGIPDTEAALRRGVSGAGSTGLGMDIVRRAAEATGGSLRIDRGPLGGTRVQLRLVRLPD</sequence>
<dbReference type="PROSITE" id="PS50885">
    <property type="entry name" value="HAMP"/>
    <property type="match status" value="1"/>
</dbReference>
<feature type="coiled-coil region" evidence="23">
    <location>
        <begin position="254"/>
        <end position="281"/>
    </location>
</feature>
<dbReference type="SMART" id="SM00304">
    <property type="entry name" value="HAMP"/>
    <property type="match status" value="1"/>
</dbReference>
<evidence type="ECO:0000256" key="3">
    <source>
        <dbReference type="ARBA" id="ARBA00001946"/>
    </source>
</evidence>
<dbReference type="GO" id="GO:0000155">
    <property type="term" value="F:phosphorelay sensor kinase activity"/>
    <property type="evidence" value="ECO:0007669"/>
    <property type="project" value="InterPro"/>
</dbReference>
<evidence type="ECO:0000256" key="7">
    <source>
        <dbReference type="ARBA" id="ARBA00022553"/>
    </source>
</evidence>
<keyword evidence="13" id="KW-0067">ATP-binding</keyword>
<keyword evidence="14" id="KW-0460">Magnesium</keyword>
<dbReference type="Pfam" id="PF00672">
    <property type="entry name" value="HAMP"/>
    <property type="match status" value="1"/>
</dbReference>
<evidence type="ECO:0000256" key="19">
    <source>
        <dbReference type="ARBA" id="ARBA00023026"/>
    </source>
</evidence>
<evidence type="ECO:0000256" key="14">
    <source>
        <dbReference type="ARBA" id="ARBA00022842"/>
    </source>
</evidence>
<dbReference type="Pfam" id="PF02518">
    <property type="entry name" value="HATPase_c"/>
    <property type="match status" value="1"/>
</dbReference>
<dbReference type="CDD" id="cd06225">
    <property type="entry name" value="HAMP"/>
    <property type="match status" value="1"/>
</dbReference>
<dbReference type="PRINTS" id="PR00344">
    <property type="entry name" value="BCTRLSENSOR"/>
</dbReference>
<reference evidence="26 27" key="1">
    <citation type="submission" date="2018-03" db="EMBL/GenBank/DDBJ databases">
        <title>Genomic Encyclopedia of Archaeal and Bacterial Type Strains, Phase II (KMG-II): from individual species to whole genera.</title>
        <authorList>
            <person name="Goeker M."/>
        </authorList>
    </citation>
    <scope>NUCLEOTIDE SEQUENCE [LARGE SCALE GENOMIC DNA]</scope>
    <source>
        <strain evidence="26 27">DSM 44720</strain>
    </source>
</reference>
<dbReference type="EC" id="2.7.13.3" evidence="5"/>
<evidence type="ECO:0000256" key="17">
    <source>
        <dbReference type="ARBA" id="ARBA00023012"/>
    </source>
</evidence>
<keyword evidence="27" id="KW-1185">Reference proteome</keyword>
<dbReference type="Gene3D" id="1.10.287.130">
    <property type="match status" value="1"/>
</dbReference>
<evidence type="ECO:0000256" key="6">
    <source>
        <dbReference type="ARBA" id="ARBA00022475"/>
    </source>
</evidence>
<keyword evidence="7" id="KW-0597">Phosphoprotein</keyword>
<keyword evidence="12" id="KW-0378">Hydrolase</keyword>
<dbReference type="SMART" id="SM00387">
    <property type="entry name" value="HATPase_c"/>
    <property type="match status" value="1"/>
</dbReference>
<proteinExistence type="predicted"/>
<comment type="cofactor">
    <cofactor evidence="3">
        <name>Mg(2+)</name>
        <dbReference type="ChEBI" id="CHEBI:18420"/>
    </cofactor>
</comment>
<evidence type="ECO:0000256" key="15">
    <source>
        <dbReference type="ARBA" id="ARBA00022912"/>
    </source>
</evidence>
<evidence type="ECO:0000256" key="4">
    <source>
        <dbReference type="ARBA" id="ARBA00004651"/>
    </source>
</evidence>
<comment type="cofactor">
    <cofactor evidence="2">
        <name>Mn(2+)</name>
        <dbReference type="ChEBI" id="CHEBI:29035"/>
    </cofactor>
</comment>
<keyword evidence="23" id="KW-0175">Coiled coil</keyword>
<evidence type="ECO:0000259" key="25">
    <source>
        <dbReference type="PROSITE" id="PS50885"/>
    </source>
</evidence>
<dbReference type="InterPro" id="IPR003594">
    <property type="entry name" value="HATPase_dom"/>
</dbReference>
<keyword evidence="10" id="KW-0547">Nucleotide-binding</keyword>
<dbReference type="InterPro" id="IPR003661">
    <property type="entry name" value="HisK_dim/P_dom"/>
</dbReference>
<dbReference type="PROSITE" id="PS50109">
    <property type="entry name" value="HIS_KIN"/>
    <property type="match status" value="1"/>
</dbReference>
<dbReference type="SUPFAM" id="SSF47384">
    <property type="entry name" value="Homodimeric domain of signal transducing histidine kinase"/>
    <property type="match status" value="1"/>
</dbReference>
<evidence type="ECO:0000256" key="8">
    <source>
        <dbReference type="ARBA" id="ARBA00022679"/>
    </source>
</evidence>
<keyword evidence="20" id="KW-0464">Manganese</keyword>
<evidence type="ECO:0000256" key="11">
    <source>
        <dbReference type="ARBA" id="ARBA00022777"/>
    </source>
</evidence>
<dbReference type="GO" id="GO:0004721">
    <property type="term" value="F:phosphoprotein phosphatase activity"/>
    <property type="evidence" value="ECO:0007669"/>
    <property type="project" value="UniProtKB-KW"/>
</dbReference>
<dbReference type="SMART" id="SM00388">
    <property type="entry name" value="HisKA"/>
    <property type="match status" value="1"/>
</dbReference>
<accession>A0A2T0SXF9</accession>
<keyword evidence="18" id="KW-0346">Stress response</keyword>
<comment type="caution">
    <text evidence="26">The sequence shown here is derived from an EMBL/GenBank/DDBJ whole genome shotgun (WGS) entry which is preliminary data.</text>
</comment>
<keyword evidence="11 26" id="KW-0418">Kinase</keyword>
<keyword evidence="19" id="KW-0843">Virulence</keyword>
<evidence type="ECO:0000256" key="5">
    <source>
        <dbReference type="ARBA" id="ARBA00012438"/>
    </source>
</evidence>
<dbReference type="RefSeq" id="WP_106191111.1">
    <property type="nucleotide sequence ID" value="NZ_PVTF01000009.1"/>
</dbReference>
<keyword evidence="16" id="KW-1133">Transmembrane helix</keyword>
<keyword evidence="15" id="KW-0904">Protein phosphatase</keyword>
<gene>
    <name evidence="26" type="ORF">CLV43_109315</name>
</gene>
<dbReference type="CDD" id="cd00082">
    <property type="entry name" value="HisKA"/>
    <property type="match status" value="1"/>
</dbReference>
<evidence type="ECO:0000256" key="18">
    <source>
        <dbReference type="ARBA" id="ARBA00023016"/>
    </source>
</evidence>
<dbReference type="InterPro" id="IPR036890">
    <property type="entry name" value="HATPase_C_sf"/>
</dbReference>
<protein>
    <recommendedName>
        <fullName evidence="21">Signal transduction histidine-protein kinase/phosphatase MprB</fullName>
        <ecNumber evidence="5">2.7.13.3</ecNumber>
    </recommendedName>
    <alternativeName>
        <fullName evidence="22">Mycobacterial persistence regulator B</fullName>
    </alternativeName>
</protein>
<name>A0A2T0SXF9_9PSEU</name>
<feature type="domain" description="HAMP" evidence="25">
    <location>
        <begin position="169"/>
        <end position="221"/>
    </location>
</feature>
<evidence type="ECO:0000256" key="21">
    <source>
        <dbReference type="ARBA" id="ARBA00040454"/>
    </source>
</evidence>
<keyword evidence="16" id="KW-0472">Membrane</keyword>
<dbReference type="AlphaFoldDB" id="A0A2T0SXF9"/>
<evidence type="ECO:0000256" key="9">
    <source>
        <dbReference type="ARBA" id="ARBA00022692"/>
    </source>
</evidence>
<keyword evidence="6" id="KW-1003">Cell membrane</keyword>
<dbReference type="Pfam" id="PF00512">
    <property type="entry name" value="HisKA"/>
    <property type="match status" value="1"/>
</dbReference>
<dbReference type="GO" id="GO:0005886">
    <property type="term" value="C:plasma membrane"/>
    <property type="evidence" value="ECO:0007669"/>
    <property type="project" value="UniProtKB-SubCell"/>
</dbReference>
<evidence type="ECO:0000256" key="20">
    <source>
        <dbReference type="ARBA" id="ARBA00023211"/>
    </source>
</evidence>
<keyword evidence="9" id="KW-0812">Transmembrane</keyword>
<evidence type="ECO:0000256" key="23">
    <source>
        <dbReference type="SAM" id="Coils"/>
    </source>
</evidence>
<evidence type="ECO:0000256" key="13">
    <source>
        <dbReference type="ARBA" id="ARBA00022840"/>
    </source>
</evidence>
<comment type="catalytic activity">
    <reaction evidence="1">
        <text>ATP + protein L-histidine = ADP + protein N-phospho-L-histidine.</text>
        <dbReference type="EC" id="2.7.13.3"/>
    </reaction>
</comment>
<keyword evidence="17" id="KW-0902">Two-component regulatory system</keyword>
<evidence type="ECO:0000256" key="1">
    <source>
        <dbReference type="ARBA" id="ARBA00000085"/>
    </source>
</evidence>
<evidence type="ECO:0000313" key="26">
    <source>
        <dbReference type="EMBL" id="PRY38095.1"/>
    </source>
</evidence>
<evidence type="ECO:0000256" key="10">
    <source>
        <dbReference type="ARBA" id="ARBA00022741"/>
    </source>
</evidence>
<dbReference type="OrthoDB" id="3206505at2"/>
<dbReference type="InterPro" id="IPR003660">
    <property type="entry name" value="HAMP_dom"/>
</dbReference>
<dbReference type="InterPro" id="IPR004358">
    <property type="entry name" value="Sig_transdc_His_kin-like_C"/>
</dbReference>